<reference evidence="2" key="3">
    <citation type="submission" date="2022-06" db="UniProtKB">
        <authorList>
            <consortium name="EnsemblPlants"/>
        </authorList>
    </citation>
    <scope>IDENTIFICATION</scope>
</reference>
<evidence type="ECO:0000256" key="1">
    <source>
        <dbReference type="SAM" id="MobiDB-lite"/>
    </source>
</evidence>
<evidence type="ECO:0000313" key="3">
    <source>
        <dbReference type="Proteomes" id="UP000015106"/>
    </source>
</evidence>
<protein>
    <submittedName>
        <fullName evidence="2">Uncharacterized protein</fullName>
    </submittedName>
</protein>
<reference evidence="2" key="2">
    <citation type="submission" date="2018-03" db="EMBL/GenBank/DDBJ databases">
        <title>The Triticum urartu genome reveals the dynamic nature of wheat genome evolution.</title>
        <authorList>
            <person name="Ling H."/>
            <person name="Ma B."/>
            <person name="Shi X."/>
            <person name="Liu H."/>
            <person name="Dong L."/>
            <person name="Sun H."/>
            <person name="Cao Y."/>
            <person name="Gao Q."/>
            <person name="Zheng S."/>
            <person name="Li Y."/>
            <person name="Yu Y."/>
            <person name="Du H."/>
            <person name="Qi M."/>
            <person name="Li Y."/>
            <person name="Yu H."/>
            <person name="Cui Y."/>
            <person name="Wang N."/>
            <person name="Chen C."/>
            <person name="Wu H."/>
            <person name="Zhao Y."/>
            <person name="Zhang J."/>
            <person name="Li Y."/>
            <person name="Zhou W."/>
            <person name="Zhang B."/>
            <person name="Hu W."/>
            <person name="Eijk M."/>
            <person name="Tang J."/>
            <person name="Witsenboer H."/>
            <person name="Zhao S."/>
            <person name="Li Z."/>
            <person name="Zhang A."/>
            <person name="Wang D."/>
            <person name="Liang C."/>
        </authorList>
    </citation>
    <scope>NUCLEOTIDE SEQUENCE [LARGE SCALE GENOMIC DNA]</scope>
    <source>
        <strain evidence="2">cv. G1812</strain>
    </source>
</reference>
<keyword evidence="3" id="KW-1185">Reference proteome</keyword>
<organism evidence="2 3">
    <name type="scientific">Triticum urartu</name>
    <name type="common">Red wild einkorn</name>
    <name type="synonym">Crithodium urartu</name>
    <dbReference type="NCBI Taxonomy" id="4572"/>
    <lineage>
        <taxon>Eukaryota</taxon>
        <taxon>Viridiplantae</taxon>
        <taxon>Streptophyta</taxon>
        <taxon>Embryophyta</taxon>
        <taxon>Tracheophyta</taxon>
        <taxon>Spermatophyta</taxon>
        <taxon>Magnoliopsida</taxon>
        <taxon>Liliopsida</taxon>
        <taxon>Poales</taxon>
        <taxon>Poaceae</taxon>
        <taxon>BOP clade</taxon>
        <taxon>Pooideae</taxon>
        <taxon>Triticodae</taxon>
        <taxon>Triticeae</taxon>
        <taxon>Triticinae</taxon>
        <taxon>Triticum</taxon>
    </lineage>
</organism>
<accession>A0A8R7K337</accession>
<feature type="compositionally biased region" description="Basic and acidic residues" evidence="1">
    <location>
        <begin position="28"/>
        <end position="40"/>
    </location>
</feature>
<dbReference type="Proteomes" id="UP000015106">
    <property type="component" value="Chromosome 1"/>
</dbReference>
<reference evidence="3" key="1">
    <citation type="journal article" date="2013" name="Nature">
        <title>Draft genome of the wheat A-genome progenitor Triticum urartu.</title>
        <authorList>
            <person name="Ling H.Q."/>
            <person name="Zhao S."/>
            <person name="Liu D."/>
            <person name="Wang J."/>
            <person name="Sun H."/>
            <person name="Zhang C."/>
            <person name="Fan H."/>
            <person name="Li D."/>
            <person name="Dong L."/>
            <person name="Tao Y."/>
            <person name="Gao C."/>
            <person name="Wu H."/>
            <person name="Li Y."/>
            <person name="Cui Y."/>
            <person name="Guo X."/>
            <person name="Zheng S."/>
            <person name="Wang B."/>
            <person name="Yu K."/>
            <person name="Liang Q."/>
            <person name="Yang W."/>
            <person name="Lou X."/>
            <person name="Chen J."/>
            <person name="Feng M."/>
            <person name="Jian J."/>
            <person name="Zhang X."/>
            <person name="Luo G."/>
            <person name="Jiang Y."/>
            <person name="Liu J."/>
            <person name="Wang Z."/>
            <person name="Sha Y."/>
            <person name="Zhang B."/>
            <person name="Wu H."/>
            <person name="Tang D."/>
            <person name="Shen Q."/>
            <person name="Xue P."/>
            <person name="Zou S."/>
            <person name="Wang X."/>
            <person name="Liu X."/>
            <person name="Wang F."/>
            <person name="Yang Y."/>
            <person name="An X."/>
            <person name="Dong Z."/>
            <person name="Zhang K."/>
            <person name="Zhang X."/>
            <person name="Luo M.C."/>
            <person name="Dvorak J."/>
            <person name="Tong Y."/>
            <person name="Wang J."/>
            <person name="Yang H."/>
            <person name="Li Z."/>
            <person name="Wang D."/>
            <person name="Zhang A."/>
            <person name="Wang J."/>
        </authorList>
    </citation>
    <scope>NUCLEOTIDE SEQUENCE</scope>
    <source>
        <strain evidence="3">cv. G1812</strain>
    </source>
</reference>
<sequence>MYEHETNQIKIPNNCENKDMASEEVAEDERGQRRHGDSRGSSRRARGRCWSWSIGRGDRANHDGGGRRHGEDPELQSNRHLLPRRMLQQ</sequence>
<dbReference type="Gramene" id="TuG1812G0100003589.01.T01">
    <property type="protein sequence ID" value="TuG1812G0100003589.01.T01.cds358964"/>
    <property type="gene ID" value="TuG1812G0100003589.01"/>
</dbReference>
<proteinExistence type="predicted"/>
<dbReference type="AlphaFoldDB" id="A0A8R7K337"/>
<name>A0A8R7K337_TRIUA</name>
<dbReference type="EnsemblPlants" id="TuG1812G0100003589.01.T01">
    <property type="protein sequence ID" value="TuG1812G0100003589.01.T01.cds358964"/>
    <property type="gene ID" value="TuG1812G0100003589.01"/>
</dbReference>
<feature type="region of interest" description="Disordered" evidence="1">
    <location>
        <begin position="1"/>
        <end position="89"/>
    </location>
</feature>
<feature type="compositionally biased region" description="Basic and acidic residues" evidence="1">
    <location>
        <begin position="56"/>
        <end position="72"/>
    </location>
</feature>
<evidence type="ECO:0000313" key="2">
    <source>
        <dbReference type="EnsemblPlants" id="TuG1812G0100003589.01.T01.cds358964"/>
    </source>
</evidence>